<evidence type="ECO:0000313" key="2">
    <source>
        <dbReference type="Proteomes" id="UP000299102"/>
    </source>
</evidence>
<organism evidence="1 2">
    <name type="scientific">Eumeta variegata</name>
    <name type="common">Bagworm moth</name>
    <name type="synonym">Eumeta japonica</name>
    <dbReference type="NCBI Taxonomy" id="151549"/>
    <lineage>
        <taxon>Eukaryota</taxon>
        <taxon>Metazoa</taxon>
        <taxon>Ecdysozoa</taxon>
        <taxon>Arthropoda</taxon>
        <taxon>Hexapoda</taxon>
        <taxon>Insecta</taxon>
        <taxon>Pterygota</taxon>
        <taxon>Neoptera</taxon>
        <taxon>Endopterygota</taxon>
        <taxon>Lepidoptera</taxon>
        <taxon>Glossata</taxon>
        <taxon>Ditrysia</taxon>
        <taxon>Tineoidea</taxon>
        <taxon>Psychidae</taxon>
        <taxon>Oiketicinae</taxon>
        <taxon>Eumeta</taxon>
    </lineage>
</organism>
<comment type="caution">
    <text evidence="1">The sequence shown here is derived from an EMBL/GenBank/DDBJ whole genome shotgun (WGS) entry which is preliminary data.</text>
</comment>
<name>A0A4C1U040_EUMVA</name>
<proteinExistence type="predicted"/>
<reference evidence="1 2" key="1">
    <citation type="journal article" date="2019" name="Commun. Biol.">
        <title>The bagworm genome reveals a unique fibroin gene that provides high tensile strength.</title>
        <authorList>
            <person name="Kono N."/>
            <person name="Nakamura H."/>
            <person name="Ohtoshi R."/>
            <person name="Tomita M."/>
            <person name="Numata K."/>
            <person name="Arakawa K."/>
        </authorList>
    </citation>
    <scope>NUCLEOTIDE SEQUENCE [LARGE SCALE GENOMIC DNA]</scope>
</reference>
<dbReference type="OrthoDB" id="10017160at2759"/>
<dbReference type="EMBL" id="BGZK01000110">
    <property type="protein sequence ID" value="GBP19659.1"/>
    <property type="molecule type" value="Genomic_DNA"/>
</dbReference>
<dbReference type="AlphaFoldDB" id="A0A4C1U040"/>
<evidence type="ECO:0000313" key="1">
    <source>
        <dbReference type="EMBL" id="GBP19659.1"/>
    </source>
</evidence>
<keyword evidence="2" id="KW-1185">Reference proteome</keyword>
<gene>
    <name evidence="1" type="ORF">EVAR_75631_1</name>
</gene>
<protein>
    <submittedName>
        <fullName evidence="1">Uncharacterized protein</fullName>
    </submittedName>
</protein>
<accession>A0A4C1U040</accession>
<dbReference type="Proteomes" id="UP000299102">
    <property type="component" value="Unassembled WGS sequence"/>
</dbReference>
<sequence length="114" mass="13187">MSVRASLGIGMSQIQLFLHKHLDTKKLCLRWIPHNLAEAQKADRVTWCNAILTRCKLSPLPFYFKFLGLHLKASWCSAGRTLLTTFFSDAKTTSIINGIRCLRDMEQLIYFDFY</sequence>